<dbReference type="Proteomes" id="UP001549145">
    <property type="component" value="Unassembled WGS sequence"/>
</dbReference>
<evidence type="ECO:0000256" key="2">
    <source>
        <dbReference type="ARBA" id="ARBA00022741"/>
    </source>
</evidence>
<dbReference type="EMBL" id="JBEPMM010000026">
    <property type="protein sequence ID" value="MET3695334.1"/>
    <property type="molecule type" value="Genomic_DNA"/>
</dbReference>
<accession>A0ABV2LBV8</accession>
<dbReference type="RefSeq" id="WP_238279000.1">
    <property type="nucleotide sequence ID" value="NZ_BPQL01000048.1"/>
</dbReference>
<dbReference type="Gene3D" id="3.40.50.300">
    <property type="entry name" value="P-loop containing nucleotide triphosphate hydrolases"/>
    <property type="match status" value="1"/>
</dbReference>
<reference evidence="5 6" key="1">
    <citation type="submission" date="2024-06" db="EMBL/GenBank/DDBJ databases">
        <title>Genomic Encyclopedia of Type Strains, Phase IV (KMG-IV): sequencing the most valuable type-strain genomes for metagenomic binning, comparative biology and taxonomic classification.</title>
        <authorList>
            <person name="Goeker M."/>
        </authorList>
    </citation>
    <scope>NUCLEOTIDE SEQUENCE [LARGE SCALE GENOMIC DNA]</scope>
    <source>
        <strain evidence="5 6">DSM 21331</strain>
    </source>
</reference>
<keyword evidence="3" id="KW-0067">ATP-binding</keyword>
<evidence type="ECO:0000256" key="3">
    <source>
        <dbReference type="ARBA" id="ARBA00022840"/>
    </source>
</evidence>
<proteinExistence type="inferred from homology"/>
<gene>
    <name evidence="5" type="ORF">ABID43_004902</name>
</gene>
<evidence type="ECO:0000313" key="5">
    <source>
        <dbReference type="EMBL" id="MET3695334.1"/>
    </source>
</evidence>
<dbReference type="InterPro" id="IPR050221">
    <property type="entry name" value="26S_Proteasome_ATPase"/>
</dbReference>
<dbReference type="InterPro" id="IPR027417">
    <property type="entry name" value="P-loop_NTPase"/>
</dbReference>
<sequence>MPAATVQQFHHIVHQTAFTTQQIYVREHYRNDFAQRCCNLEHFPIIQALCRAALSQPTPAIRKQVERLRDAVARDGDTKSSGVLSGLLTAAERTVELGPSRIAQSRAHVPGETLTRNTPVPVDRETAAALAEIIFPPDVRPQPPIFDEAIEIAVQSIIEEWNNLSILEENGMQPSRSCLIYGPPGTGKTRLAMWMASQLDIPVILVRIDGLISSFLGTTARNIGNLFAFANKYRCVLLLDEFDAVAKLRDDPQEVGEIKRVVNALLQNLDSRRDVGITIGITNHPKLLDPAVWRRFEVQLEIPRPKFDVRVQIARNFIAPFKVSESHLKLIAWFTEGATGAEIESIVRTYKRSLISKADEPIKLLETLRRFATLNSARLDPSRRELLFSDAAQLFRIMHQDEQLCLSYEEIGSIAGKDKSTISRTVGKKAE</sequence>
<name>A0ABV2LBV8_9HYPH</name>
<dbReference type="CDD" id="cd19481">
    <property type="entry name" value="RecA-like_protease"/>
    <property type="match status" value="1"/>
</dbReference>
<dbReference type="PANTHER" id="PTHR23073">
    <property type="entry name" value="26S PROTEASOME REGULATORY SUBUNIT"/>
    <property type="match status" value="1"/>
</dbReference>
<keyword evidence="6" id="KW-1185">Reference proteome</keyword>
<dbReference type="InterPro" id="IPR003959">
    <property type="entry name" value="ATPase_AAA_core"/>
</dbReference>
<evidence type="ECO:0000259" key="4">
    <source>
        <dbReference type="SMART" id="SM00382"/>
    </source>
</evidence>
<evidence type="ECO:0000313" key="6">
    <source>
        <dbReference type="Proteomes" id="UP001549145"/>
    </source>
</evidence>
<dbReference type="SMART" id="SM00382">
    <property type="entry name" value="AAA"/>
    <property type="match status" value="1"/>
</dbReference>
<dbReference type="InterPro" id="IPR003593">
    <property type="entry name" value="AAA+_ATPase"/>
</dbReference>
<feature type="domain" description="AAA+ ATPase" evidence="4">
    <location>
        <begin position="174"/>
        <end position="306"/>
    </location>
</feature>
<protein>
    <recommendedName>
        <fullName evidence="4">AAA+ ATPase domain-containing protein</fullName>
    </recommendedName>
</protein>
<evidence type="ECO:0000256" key="1">
    <source>
        <dbReference type="ARBA" id="ARBA00006914"/>
    </source>
</evidence>
<dbReference type="Pfam" id="PF00004">
    <property type="entry name" value="AAA"/>
    <property type="match status" value="1"/>
</dbReference>
<keyword evidence="2" id="KW-0547">Nucleotide-binding</keyword>
<dbReference type="Gene3D" id="1.10.8.60">
    <property type="match status" value="1"/>
</dbReference>
<dbReference type="SUPFAM" id="SSF52540">
    <property type="entry name" value="P-loop containing nucleoside triphosphate hydrolases"/>
    <property type="match status" value="1"/>
</dbReference>
<comment type="caution">
    <text evidence="5">The sequence shown here is derived from an EMBL/GenBank/DDBJ whole genome shotgun (WGS) entry which is preliminary data.</text>
</comment>
<comment type="similarity">
    <text evidence="1">Belongs to the AAA ATPase family.</text>
</comment>
<organism evidence="5 6">
    <name type="scientific">Methylobacterium goesingense</name>
    <dbReference type="NCBI Taxonomy" id="243690"/>
    <lineage>
        <taxon>Bacteria</taxon>
        <taxon>Pseudomonadati</taxon>
        <taxon>Pseudomonadota</taxon>
        <taxon>Alphaproteobacteria</taxon>
        <taxon>Hyphomicrobiales</taxon>
        <taxon>Methylobacteriaceae</taxon>
        <taxon>Methylobacterium</taxon>
    </lineage>
</organism>